<dbReference type="EMBL" id="JALJOR010000001">
    <property type="protein sequence ID" value="KAK9829423.1"/>
    <property type="molecule type" value="Genomic_DNA"/>
</dbReference>
<dbReference type="Proteomes" id="UP001489004">
    <property type="component" value="Unassembled WGS sequence"/>
</dbReference>
<gene>
    <name evidence="1" type="ORF">WJX72_005759</name>
</gene>
<dbReference type="PANTHER" id="PTHR46088:SF1">
    <property type="entry name" value="TUBULIN--TYROSINE LIGASE-LIKE PROTEIN 12"/>
    <property type="match status" value="1"/>
</dbReference>
<sequence length="338" mass="38132">MDMPKALRKGLCLAVRALRPPHAGASVLWLTRAVQAGEEVTRDHLPGNKSLQRAEALLELLGPRGTAGPRHRSFKRQGGFRSSGFAMADNREKADIIFTHLPVTDFYGLQSHQLVNQFPYGGCIIRKDLLPQTLRRLQSTLNLAETPADGGPASWHPAWFPPTYDLATEVHHFLADFNQRASDNWWVVKLAQGSRSSDVCLTNSPTTAVRYRGAPGGDWVVQKYVHQPVLYQGRKFDLRVNLLVRSFHPLEAFLYTNWYGRMAVEQYSHGRATETDYEKHFTVVSYGEDPAKRAQQLMVRKAEMLQDMQEQGLNVDDLDAQLCNMEHAAALSGRPRDR</sequence>
<dbReference type="InterPro" id="IPR004344">
    <property type="entry name" value="TTL/TTLL_fam"/>
</dbReference>
<organism evidence="1 2">
    <name type="scientific">[Myrmecia] bisecta</name>
    <dbReference type="NCBI Taxonomy" id="41462"/>
    <lineage>
        <taxon>Eukaryota</taxon>
        <taxon>Viridiplantae</taxon>
        <taxon>Chlorophyta</taxon>
        <taxon>core chlorophytes</taxon>
        <taxon>Trebouxiophyceae</taxon>
        <taxon>Trebouxiales</taxon>
        <taxon>Trebouxiaceae</taxon>
        <taxon>Myrmecia</taxon>
    </lineage>
</organism>
<dbReference type="PANTHER" id="PTHR46088">
    <property type="entry name" value="TUBULIN--TYROSINE LIGASE-LIKE PROTEIN 12"/>
    <property type="match status" value="1"/>
</dbReference>
<dbReference type="AlphaFoldDB" id="A0AAW1R7B1"/>
<evidence type="ECO:0000313" key="1">
    <source>
        <dbReference type="EMBL" id="KAK9829423.1"/>
    </source>
</evidence>
<protein>
    <submittedName>
        <fullName evidence="1">Uncharacterized protein</fullName>
    </submittedName>
</protein>
<dbReference type="GO" id="GO:0005737">
    <property type="term" value="C:cytoplasm"/>
    <property type="evidence" value="ECO:0007669"/>
    <property type="project" value="TreeGrafter"/>
</dbReference>
<dbReference type="PROSITE" id="PS51221">
    <property type="entry name" value="TTL"/>
    <property type="match status" value="1"/>
</dbReference>
<dbReference type="Pfam" id="PF03133">
    <property type="entry name" value="TTL"/>
    <property type="match status" value="1"/>
</dbReference>
<evidence type="ECO:0000313" key="2">
    <source>
        <dbReference type="Proteomes" id="UP001489004"/>
    </source>
</evidence>
<keyword evidence="2" id="KW-1185">Reference proteome</keyword>
<name>A0AAW1R7B1_9CHLO</name>
<dbReference type="Gene3D" id="3.30.470.20">
    <property type="entry name" value="ATP-grasp fold, B domain"/>
    <property type="match status" value="1"/>
</dbReference>
<proteinExistence type="predicted"/>
<comment type="caution">
    <text evidence="1">The sequence shown here is derived from an EMBL/GenBank/DDBJ whole genome shotgun (WGS) entry which is preliminary data.</text>
</comment>
<reference evidence="1 2" key="1">
    <citation type="journal article" date="2024" name="Nat. Commun.">
        <title>Phylogenomics reveals the evolutionary origins of lichenization in chlorophyte algae.</title>
        <authorList>
            <person name="Puginier C."/>
            <person name="Libourel C."/>
            <person name="Otte J."/>
            <person name="Skaloud P."/>
            <person name="Haon M."/>
            <person name="Grisel S."/>
            <person name="Petersen M."/>
            <person name="Berrin J.G."/>
            <person name="Delaux P.M."/>
            <person name="Dal Grande F."/>
            <person name="Keller J."/>
        </authorList>
    </citation>
    <scope>NUCLEOTIDE SEQUENCE [LARGE SCALE GENOMIC DNA]</scope>
    <source>
        <strain evidence="1 2">SAG 2043</strain>
    </source>
</reference>
<dbReference type="InterPro" id="IPR027749">
    <property type="entry name" value="TTLL12"/>
</dbReference>
<accession>A0AAW1R7B1</accession>